<dbReference type="RefSeq" id="WP_229891145.1">
    <property type="nucleotide sequence ID" value="NZ_BMTP01000008.1"/>
</dbReference>
<feature type="transmembrane region" description="Helical" evidence="2">
    <location>
        <begin position="190"/>
        <end position="209"/>
    </location>
</feature>
<organism evidence="4 5">
    <name type="scientific">Streptomyces lavendofoliae</name>
    <dbReference type="NCBI Taxonomy" id="67314"/>
    <lineage>
        <taxon>Bacteria</taxon>
        <taxon>Bacillati</taxon>
        <taxon>Actinomycetota</taxon>
        <taxon>Actinomycetes</taxon>
        <taxon>Kitasatosporales</taxon>
        <taxon>Streptomycetaceae</taxon>
        <taxon>Streptomyces</taxon>
    </lineage>
</organism>
<dbReference type="GO" id="GO:0016020">
    <property type="term" value="C:membrane"/>
    <property type="evidence" value="ECO:0007669"/>
    <property type="project" value="TreeGrafter"/>
</dbReference>
<dbReference type="PANTHER" id="PTHR23028:SF53">
    <property type="entry name" value="ACYL_TRANSF_3 DOMAIN-CONTAINING PROTEIN"/>
    <property type="match status" value="1"/>
</dbReference>
<feature type="domain" description="Acyltransferase 3" evidence="3">
    <location>
        <begin position="38"/>
        <end position="366"/>
    </location>
</feature>
<dbReference type="InterPro" id="IPR050879">
    <property type="entry name" value="Acyltransferase_3"/>
</dbReference>
<dbReference type="GO" id="GO:0016747">
    <property type="term" value="F:acyltransferase activity, transferring groups other than amino-acyl groups"/>
    <property type="evidence" value="ECO:0007669"/>
    <property type="project" value="InterPro"/>
</dbReference>
<feature type="compositionally biased region" description="Low complexity" evidence="1">
    <location>
        <begin position="17"/>
        <end position="28"/>
    </location>
</feature>
<keyword evidence="4" id="KW-0012">Acyltransferase</keyword>
<evidence type="ECO:0000313" key="4">
    <source>
        <dbReference type="EMBL" id="GGU43724.1"/>
    </source>
</evidence>
<dbReference type="EMBL" id="BMTP01000008">
    <property type="protein sequence ID" value="GGU43724.1"/>
    <property type="molecule type" value="Genomic_DNA"/>
</dbReference>
<keyword evidence="2" id="KW-0812">Transmembrane</keyword>
<feature type="transmembrane region" description="Helical" evidence="2">
    <location>
        <begin position="68"/>
        <end position="89"/>
    </location>
</feature>
<dbReference type="GO" id="GO:0009103">
    <property type="term" value="P:lipopolysaccharide biosynthetic process"/>
    <property type="evidence" value="ECO:0007669"/>
    <property type="project" value="TreeGrafter"/>
</dbReference>
<comment type="caution">
    <text evidence="4">The sequence shown here is derived from an EMBL/GenBank/DDBJ whole genome shotgun (WGS) entry which is preliminary data.</text>
</comment>
<feature type="transmembrane region" description="Helical" evidence="2">
    <location>
        <begin position="248"/>
        <end position="265"/>
    </location>
</feature>
<reference evidence="4" key="2">
    <citation type="submission" date="2020-09" db="EMBL/GenBank/DDBJ databases">
        <authorList>
            <person name="Sun Q."/>
            <person name="Ohkuma M."/>
        </authorList>
    </citation>
    <scope>NUCLEOTIDE SEQUENCE</scope>
    <source>
        <strain evidence="4">JCM 4391</strain>
    </source>
</reference>
<dbReference type="Pfam" id="PF01757">
    <property type="entry name" value="Acyl_transf_3"/>
    <property type="match status" value="1"/>
</dbReference>
<feature type="region of interest" description="Disordered" evidence="1">
    <location>
        <begin position="1"/>
        <end position="30"/>
    </location>
</feature>
<evidence type="ECO:0000256" key="1">
    <source>
        <dbReference type="SAM" id="MobiDB-lite"/>
    </source>
</evidence>
<name>A0A918M5L3_9ACTN</name>
<feature type="transmembrane region" description="Helical" evidence="2">
    <location>
        <begin position="221"/>
        <end position="241"/>
    </location>
</feature>
<evidence type="ECO:0000313" key="5">
    <source>
        <dbReference type="Proteomes" id="UP000636661"/>
    </source>
</evidence>
<evidence type="ECO:0000256" key="2">
    <source>
        <dbReference type="SAM" id="Phobius"/>
    </source>
</evidence>
<keyword evidence="4" id="KW-0808">Transferase</keyword>
<feature type="transmembrane region" description="Helical" evidence="2">
    <location>
        <begin position="323"/>
        <end position="344"/>
    </location>
</feature>
<feature type="transmembrane region" description="Helical" evidence="2">
    <location>
        <begin position="285"/>
        <end position="303"/>
    </location>
</feature>
<evidence type="ECO:0000259" key="3">
    <source>
        <dbReference type="Pfam" id="PF01757"/>
    </source>
</evidence>
<feature type="transmembrane region" description="Helical" evidence="2">
    <location>
        <begin position="109"/>
        <end position="127"/>
    </location>
</feature>
<reference evidence="4" key="1">
    <citation type="journal article" date="2014" name="Int. J. Syst. Evol. Microbiol.">
        <title>Complete genome sequence of Corynebacterium casei LMG S-19264T (=DSM 44701T), isolated from a smear-ripened cheese.</title>
        <authorList>
            <consortium name="US DOE Joint Genome Institute (JGI-PGF)"/>
            <person name="Walter F."/>
            <person name="Albersmeier A."/>
            <person name="Kalinowski J."/>
            <person name="Ruckert C."/>
        </authorList>
    </citation>
    <scope>NUCLEOTIDE SEQUENCE</scope>
    <source>
        <strain evidence="4">JCM 4391</strain>
    </source>
</reference>
<accession>A0A918M5L3</accession>
<protein>
    <submittedName>
        <fullName evidence="4">Acyltransferase</fullName>
    </submittedName>
</protein>
<proteinExistence type="predicted"/>
<dbReference type="AlphaFoldDB" id="A0A918M5L3"/>
<keyword evidence="5" id="KW-1185">Reference proteome</keyword>
<feature type="region of interest" description="Disordered" evidence="1">
    <location>
        <begin position="385"/>
        <end position="408"/>
    </location>
</feature>
<dbReference type="Proteomes" id="UP000636661">
    <property type="component" value="Unassembled WGS sequence"/>
</dbReference>
<dbReference type="PANTHER" id="PTHR23028">
    <property type="entry name" value="ACETYLTRANSFERASE"/>
    <property type="match status" value="1"/>
</dbReference>
<keyword evidence="2" id="KW-0472">Membrane</keyword>
<dbReference type="InterPro" id="IPR002656">
    <property type="entry name" value="Acyl_transf_3_dom"/>
</dbReference>
<sequence>MRPPASVPSARPPAPGPHAGSAASMPSGDRAGRDRLPSLTGLRFWAALLVVLYHLSRQAGELPGLSEAVRYGRSGVTFFFVLSGFVLAWTYDGRRVPAPLFLWRRFARIWPLLAATTALSVGAWLALGRDVSAKAVTASLLLVHAWTPDPVILRGGNPAAWSLSDEAWFYLLFPLLMALPAVRSARGRRWIAGGVCVAVVPVWLTGALIHDAGTRAWALDYLPLTRTAQFLLGVVTGLAVARGRRPPVGPWAAVALVAGWHLALVPWSRAVPDALWYSPYTASQLLAAPLFALLVATVARADLDGRPTGLGGRWATRLGQWSYAWYLIHEIVIRLWLGYAGAPAGPSGTAVVWSLVLLVSLALAAGAYHAVEHPLERWLRARGPAARGPGARGPGTGPAAEPSVPPRR</sequence>
<feature type="transmembrane region" description="Helical" evidence="2">
    <location>
        <begin position="350"/>
        <end position="371"/>
    </location>
</feature>
<feature type="transmembrane region" description="Helical" evidence="2">
    <location>
        <begin position="36"/>
        <end position="56"/>
    </location>
</feature>
<feature type="compositionally biased region" description="Pro residues" evidence="1">
    <location>
        <begin position="1"/>
        <end position="16"/>
    </location>
</feature>
<gene>
    <name evidence="4" type="ORF">GCM10010274_34580</name>
</gene>
<keyword evidence="2" id="KW-1133">Transmembrane helix</keyword>